<evidence type="ECO:0000256" key="3">
    <source>
        <dbReference type="PROSITE-ProRule" id="PRU00497"/>
    </source>
</evidence>
<dbReference type="Proteomes" id="UP001549920">
    <property type="component" value="Unassembled WGS sequence"/>
</dbReference>
<dbReference type="EMBL" id="JBEUOH010000007">
    <property type="protein sequence ID" value="KAL0892029.1"/>
    <property type="molecule type" value="Genomic_DNA"/>
</dbReference>
<dbReference type="Pfam" id="PF00379">
    <property type="entry name" value="Chitin_bind_4"/>
    <property type="match status" value="1"/>
</dbReference>
<dbReference type="InterPro" id="IPR051217">
    <property type="entry name" value="Insect_Cuticle_Struc_Prot"/>
</dbReference>
<evidence type="ECO:0000256" key="2">
    <source>
        <dbReference type="ARBA" id="ARBA00022729"/>
    </source>
</evidence>
<sequence length="304" mass="34694">MSAKIFLFICFVGVSQSVFIESSSKDNVENSNTWQMVKMFHPASPRLFYKYDHYAYPKYEFEYAVSDKKTGDHKRHRESRDGDRVRGEYSLVEPDGSMRRVQYDADDHNGFNAVVSKSFNKHGDHAYSVFGQTRQFGQGVKINHFFPGKDYYYQEPQTIESVPIEKENKPVQPKPVMEVESEPKDSENKIENKMILIEAGNKMMLLKPVEIVTQKPVTETEAPVVKVEVEGAAVKIMPEVVQMMMTNSGSLDTIDAGVPDKVEQPSNNTTEIKQDQESEKVETAPDSDVASSYYHHSRIYYVGF</sequence>
<evidence type="ECO:0000313" key="6">
    <source>
        <dbReference type="EMBL" id="KAL0892029.1"/>
    </source>
</evidence>
<keyword evidence="1 3" id="KW-0193">Cuticle</keyword>
<protein>
    <recommendedName>
        <fullName evidence="8">Cuticle protein</fullName>
    </recommendedName>
</protein>
<feature type="signal peptide" evidence="5">
    <location>
        <begin position="1"/>
        <end position="17"/>
    </location>
</feature>
<dbReference type="PRINTS" id="PR00947">
    <property type="entry name" value="CUTICLE"/>
</dbReference>
<keyword evidence="7" id="KW-1185">Reference proteome</keyword>
<feature type="compositionally biased region" description="Basic and acidic residues" evidence="4">
    <location>
        <begin position="272"/>
        <end position="283"/>
    </location>
</feature>
<gene>
    <name evidence="6" type="ORF">ABMA27_015254</name>
</gene>
<feature type="region of interest" description="Disordered" evidence="4">
    <location>
        <begin position="168"/>
        <end position="187"/>
    </location>
</feature>
<evidence type="ECO:0000256" key="4">
    <source>
        <dbReference type="SAM" id="MobiDB-lite"/>
    </source>
</evidence>
<feature type="chain" id="PRO_5045791313" description="Cuticle protein" evidence="5">
    <location>
        <begin position="18"/>
        <end position="304"/>
    </location>
</feature>
<feature type="region of interest" description="Disordered" evidence="4">
    <location>
        <begin position="257"/>
        <end position="289"/>
    </location>
</feature>
<dbReference type="PANTHER" id="PTHR12236:SF76">
    <property type="entry name" value="ADULT-SPECIFIC CUTICULAR PROTEIN ACP-20-LIKE PROTEIN"/>
    <property type="match status" value="1"/>
</dbReference>
<evidence type="ECO:0000256" key="5">
    <source>
        <dbReference type="SAM" id="SignalP"/>
    </source>
</evidence>
<dbReference type="InterPro" id="IPR000618">
    <property type="entry name" value="Insect_cuticle"/>
</dbReference>
<evidence type="ECO:0000256" key="1">
    <source>
        <dbReference type="ARBA" id="ARBA00022460"/>
    </source>
</evidence>
<name>A0ABR3I761_LOXSC</name>
<dbReference type="PANTHER" id="PTHR12236">
    <property type="entry name" value="STRUCTURAL CONTITUENT OF CUTICLE"/>
    <property type="match status" value="1"/>
</dbReference>
<comment type="caution">
    <text evidence="6">The sequence shown here is derived from an EMBL/GenBank/DDBJ whole genome shotgun (WGS) entry which is preliminary data.</text>
</comment>
<evidence type="ECO:0000313" key="7">
    <source>
        <dbReference type="Proteomes" id="UP001549920"/>
    </source>
</evidence>
<evidence type="ECO:0008006" key="8">
    <source>
        <dbReference type="Google" id="ProtNLM"/>
    </source>
</evidence>
<dbReference type="InterPro" id="IPR031311">
    <property type="entry name" value="CHIT_BIND_RR_consensus"/>
</dbReference>
<accession>A0ABR3I761</accession>
<proteinExistence type="predicted"/>
<dbReference type="PROSITE" id="PS51155">
    <property type="entry name" value="CHIT_BIND_RR_2"/>
    <property type="match status" value="1"/>
</dbReference>
<keyword evidence="2 5" id="KW-0732">Signal</keyword>
<dbReference type="PROSITE" id="PS00233">
    <property type="entry name" value="CHIT_BIND_RR_1"/>
    <property type="match status" value="1"/>
</dbReference>
<organism evidence="6 7">
    <name type="scientific">Loxostege sticticalis</name>
    <name type="common">Beet webworm moth</name>
    <dbReference type="NCBI Taxonomy" id="481309"/>
    <lineage>
        <taxon>Eukaryota</taxon>
        <taxon>Metazoa</taxon>
        <taxon>Ecdysozoa</taxon>
        <taxon>Arthropoda</taxon>
        <taxon>Hexapoda</taxon>
        <taxon>Insecta</taxon>
        <taxon>Pterygota</taxon>
        <taxon>Neoptera</taxon>
        <taxon>Endopterygota</taxon>
        <taxon>Lepidoptera</taxon>
        <taxon>Glossata</taxon>
        <taxon>Ditrysia</taxon>
        <taxon>Pyraloidea</taxon>
        <taxon>Crambidae</taxon>
        <taxon>Pyraustinae</taxon>
        <taxon>Loxostege</taxon>
    </lineage>
</organism>
<reference evidence="6 7" key="1">
    <citation type="submission" date="2024-06" db="EMBL/GenBank/DDBJ databases">
        <title>A chromosome-level genome assembly of beet webworm, Loxostege sticticalis.</title>
        <authorList>
            <person name="Zhang Y."/>
        </authorList>
    </citation>
    <scope>NUCLEOTIDE SEQUENCE [LARGE SCALE GENOMIC DNA]</scope>
    <source>
        <strain evidence="6">AQ026</strain>
        <tissue evidence="6">Whole body</tissue>
    </source>
</reference>